<sequence>MVSKRLSCQVILVALAIILTSLVCSVATKVDFEEVENSTQQSVPLVNLCKNDNNGGQNISSCARMLLDTVVGACKYLSFIQFHYTNITDVRCKGITCHAEIATTNEMYHAGLDCVQDANSSQTASCTCRIYHKIERD</sequence>
<accession>A0A8D8ZWK5</accession>
<feature type="chain" id="PRO_5035703746" evidence="1">
    <location>
        <begin position="28"/>
        <end position="137"/>
    </location>
</feature>
<protein>
    <submittedName>
        <fullName evidence="2">Uncharacterized protein</fullName>
    </submittedName>
</protein>
<dbReference type="AlphaFoldDB" id="A0A8D8ZWK5"/>
<dbReference type="EMBL" id="HBUF01539829">
    <property type="protein sequence ID" value="CAG6754667.1"/>
    <property type="molecule type" value="Transcribed_RNA"/>
</dbReference>
<name>A0A8D8ZWK5_9HEMI</name>
<reference evidence="2" key="1">
    <citation type="submission" date="2021-05" db="EMBL/GenBank/DDBJ databases">
        <authorList>
            <person name="Alioto T."/>
            <person name="Alioto T."/>
            <person name="Gomez Garrido J."/>
        </authorList>
    </citation>
    <scope>NUCLEOTIDE SEQUENCE</scope>
</reference>
<evidence type="ECO:0000313" key="2">
    <source>
        <dbReference type="EMBL" id="CAG6754667.1"/>
    </source>
</evidence>
<feature type="signal peptide" evidence="1">
    <location>
        <begin position="1"/>
        <end position="27"/>
    </location>
</feature>
<dbReference type="EMBL" id="HBUF01214891">
    <property type="protein sequence ID" value="CAG6666673.1"/>
    <property type="molecule type" value="Transcribed_RNA"/>
</dbReference>
<keyword evidence="1" id="KW-0732">Signal</keyword>
<organism evidence="2">
    <name type="scientific">Cacopsylla melanoneura</name>
    <dbReference type="NCBI Taxonomy" id="428564"/>
    <lineage>
        <taxon>Eukaryota</taxon>
        <taxon>Metazoa</taxon>
        <taxon>Ecdysozoa</taxon>
        <taxon>Arthropoda</taxon>
        <taxon>Hexapoda</taxon>
        <taxon>Insecta</taxon>
        <taxon>Pterygota</taxon>
        <taxon>Neoptera</taxon>
        <taxon>Paraneoptera</taxon>
        <taxon>Hemiptera</taxon>
        <taxon>Sternorrhyncha</taxon>
        <taxon>Psylloidea</taxon>
        <taxon>Psyllidae</taxon>
        <taxon>Psyllinae</taxon>
        <taxon>Cacopsylla</taxon>
    </lineage>
</organism>
<evidence type="ECO:0000256" key="1">
    <source>
        <dbReference type="SAM" id="SignalP"/>
    </source>
</evidence>
<proteinExistence type="predicted"/>